<reference evidence="6" key="1">
    <citation type="submission" date="2022-07" db="EMBL/GenBank/DDBJ databases">
        <title>Phylogenomic reconstructions and comparative analyses of Kickxellomycotina fungi.</title>
        <authorList>
            <person name="Reynolds N.K."/>
            <person name="Stajich J.E."/>
            <person name="Barry K."/>
            <person name="Grigoriev I.V."/>
            <person name="Crous P."/>
            <person name="Smith M.E."/>
        </authorList>
    </citation>
    <scope>NUCLEOTIDE SEQUENCE</scope>
    <source>
        <strain evidence="6">RSA 567</strain>
    </source>
</reference>
<feature type="transmembrane region" description="Helical" evidence="5">
    <location>
        <begin position="12"/>
        <end position="30"/>
    </location>
</feature>
<evidence type="ECO:0000256" key="3">
    <source>
        <dbReference type="ARBA" id="ARBA00038050"/>
    </source>
</evidence>
<keyword evidence="5" id="KW-0812">Transmembrane</keyword>
<dbReference type="AlphaFoldDB" id="A0A9W8EEX9"/>
<evidence type="ECO:0000256" key="5">
    <source>
        <dbReference type="SAM" id="Phobius"/>
    </source>
</evidence>
<keyword evidence="2" id="KW-0378">Hydrolase</keyword>
<dbReference type="PANTHER" id="PTHR12649:SF11">
    <property type="entry name" value="PEPTIDYL-TRNA HYDROLASE 2, MITOCHONDRIAL"/>
    <property type="match status" value="1"/>
</dbReference>
<keyword evidence="7" id="KW-1185">Reference proteome</keyword>
<dbReference type="NCBIfam" id="TIGR00283">
    <property type="entry name" value="arch_pth2"/>
    <property type="match status" value="1"/>
</dbReference>
<dbReference type="EC" id="3.1.1.29" evidence="1"/>
<dbReference type="GO" id="GO:0005829">
    <property type="term" value="C:cytosol"/>
    <property type="evidence" value="ECO:0007669"/>
    <property type="project" value="TreeGrafter"/>
</dbReference>
<dbReference type="NCBIfam" id="NF003314">
    <property type="entry name" value="PRK04322.1"/>
    <property type="match status" value="1"/>
</dbReference>
<evidence type="ECO:0000256" key="4">
    <source>
        <dbReference type="ARBA" id="ARBA00048707"/>
    </source>
</evidence>
<keyword evidence="5" id="KW-0472">Membrane</keyword>
<keyword evidence="5" id="KW-1133">Transmembrane helix</keyword>
<dbReference type="OrthoDB" id="1733656at2759"/>
<dbReference type="Gene3D" id="3.40.1490.10">
    <property type="entry name" value="Bit1"/>
    <property type="match status" value="1"/>
</dbReference>
<dbReference type="InterPro" id="IPR023476">
    <property type="entry name" value="Pep_tRNA_hydro_II_dom_sf"/>
</dbReference>
<protein>
    <recommendedName>
        <fullName evidence="1">peptidyl-tRNA hydrolase</fullName>
        <ecNumber evidence="1">3.1.1.29</ecNumber>
    </recommendedName>
</protein>
<evidence type="ECO:0000256" key="2">
    <source>
        <dbReference type="ARBA" id="ARBA00022801"/>
    </source>
</evidence>
<dbReference type="InterPro" id="IPR002833">
    <property type="entry name" value="PTH2"/>
</dbReference>
<evidence type="ECO:0000313" key="7">
    <source>
        <dbReference type="Proteomes" id="UP001151582"/>
    </source>
</evidence>
<dbReference type="PANTHER" id="PTHR12649">
    <property type="entry name" value="PEPTIDYL-TRNA HYDROLASE 2"/>
    <property type="match status" value="1"/>
</dbReference>
<accession>A0A9W8EEX9</accession>
<name>A0A9W8EEX9_9FUNG</name>
<comment type="caution">
    <text evidence="6">The sequence shown here is derived from an EMBL/GenBank/DDBJ whole genome shotgun (WGS) entry which is preliminary data.</text>
</comment>
<gene>
    <name evidence="6" type="ORF">H4R34_001496</name>
</gene>
<dbReference type="FunFam" id="3.40.1490.10:FF:000001">
    <property type="entry name" value="Peptidyl-tRNA hydrolase 2"/>
    <property type="match status" value="1"/>
</dbReference>
<comment type="catalytic activity">
    <reaction evidence="4">
        <text>an N-acyl-L-alpha-aminoacyl-tRNA + H2O = an N-acyl-L-amino acid + a tRNA + H(+)</text>
        <dbReference type="Rhea" id="RHEA:54448"/>
        <dbReference type="Rhea" id="RHEA-COMP:10123"/>
        <dbReference type="Rhea" id="RHEA-COMP:13883"/>
        <dbReference type="ChEBI" id="CHEBI:15377"/>
        <dbReference type="ChEBI" id="CHEBI:15378"/>
        <dbReference type="ChEBI" id="CHEBI:59874"/>
        <dbReference type="ChEBI" id="CHEBI:78442"/>
        <dbReference type="ChEBI" id="CHEBI:138191"/>
        <dbReference type="EC" id="3.1.1.29"/>
    </reaction>
</comment>
<dbReference type="GO" id="GO:0004045">
    <property type="term" value="F:peptidyl-tRNA hydrolase activity"/>
    <property type="evidence" value="ECO:0007669"/>
    <property type="project" value="UniProtKB-EC"/>
</dbReference>
<evidence type="ECO:0000313" key="6">
    <source>
        <dbReference type="EMBL" id="KAJ1983074.1"/>
    </source>
</evidence>
<dbReference type="Proteomes" id="UP001151582">
    <property type="component" value="Unassembled WGS sequence"/>
</dbReference>
<proteinExistence type="inferred from homology"/>
<dbReference type="SUPFAM" id="SSF102462">
    <property type="entry name" value="Peptidyl-tRNA hydrolase II"/>
    <property type="match status" value="1"/>
</dbReference>
<dbReference type="Pfam" id="PF01981">
    <property type="entry name" value="PTH2"/>
    <property type="match status" value="1"/>
</dbReference>
<sequence>MHAADFAQLVNVAPWVAVLCTLVACITYLTTKPRSLATKHCAISRPLAGAQAGSESDSNLSLGSDDEDHDMKLTLVIRKDLGMTKGKVAAQCCHATLGCYKRAQRHHPRALKVWEWSGQAKVTLRCDDEAEMLALQQAAAAQGLTTYCVQDAGRTQIAAGSRTVLGIGPGPVNAIDQVTGHLKLY</sequence>
<dbReference type="CDD" id="cd02430">
    <property type="entry name" value="PTH2"/>
    <property type="match status" value="1"/>
</dbReference>
<dbReference type="EMBL" id="JANBQB010000071">
    <property type="protein sequence ID" value="KAJ1983074.1"/>
    <property type="molecule type" value="Genomic_DNA"/>
</dbReference>
<comment type="similarity">
    <text evidence="3">Belongs to the PTH2 family.</text>
</comment>
<organism evidence="6 7">
    <name type="scientific">Dimargaris verticillata</name>
    <dbReference type="NCBI Taxonomy" id="2761393"/>
    <lineage>
        <taxon>Eukaryota</taxon>
        <taxon>Fungi</taxon>
        <taxon>Fungi incertae sedis</taxon>
        <taxon>Zoopagomycota</taxon>
        <taxon>Kickxellomycotina</taxon>
        <taxon>Dimargaritomycetes</taxon>
        <taxon>Dimargaritales</taxon>
        <taxon>Dimargaritaceae</taxon>
        <taxon>Dimargaris</taxon>
    </lineage>
</organism>
<evidence type="ECO:0000256" key="1">
    <source>
        <dbReference type="ARBA" id="ARBA00013260"/>
    </source>
</evidence>